<comment type="caution">
    <text evidence="1">The sequence shown here is derived from an EMBL/GenBank/DDBJ whole genome shotgun (WGS) entry which is preliminary data.</text>
</comment>
<dbReference type="STRING" id="1618570.UT08_C0003G0119"/>
<evidence type="ECO:0000313" key="2">
    <source>
        <dbReference type="Proteomes" id="UP000034081"/>
    </source>
</evidence>
<proteinExistence type="predicted"/>
<dbReference type="Gene3D" id="1.10.3210.10">
    <property type="entry name" value="Hypothetical protein af1432"/>
    <property type="match status" value="1"/>
</dbReference>
<accession>A0A0G0P9F3</accession>
<protein>
    <recommendedName>
        <fullName evidence="3">HD domain-containing protein</fullName>
    </recommendedName>
</protein>
<gene>
    <name evidence="1" type="ORF">UT08_C0003G0119</name>
</gene>
<dbReference type="SUPFAM" id="SSF109604">
    <property type="entry name" value="HD-domain/PDEase-like"/>
    <property type="match status" value="1"/>
</dbReference>
<dbReference type="Proteomes" id="UP000034081">
    <property type="component" value="Unassembled WGS sequence"/>
</dbReference>
<reference evidence="1 2" key="1">
    <citation type="journal article" date="2015" name="Nature">
        <title>rRNA introns, odd ribosomes, and small enigmatic genomes across a large radiation of phyla.</title>
        <authorList>
            <person name="Brown C.T."/>
            <person name="Hug L.A."/>
            <person name="Thomas B.C."/>
            <person name="Sharon I."/>
            <person name="Castelle C.J."/>
            <person name="Singh A."/>
            <person name="Wilkins M.J."/>
            <person name="Williams K.H."/>
            <person name="Banfield J.F."/>
        </authorList>
    </citation>
    <scope>NUCLEOTIDE SEQUENCE [LARGE SCALE GENOMIC DNA]</scope>
</reference>
<dbReference type="EMBL" id="LBVL01000003">
    <property type="protein sequence ID" value="KKQ85956.1"/>
    <property type="molecule type" value="Genomic_DNA"/>
</dbReference>
<evidence type="ECO:0008006" key="3">
    <source>
        <dbReference type="Google" id="ProtNLM"/>
    </source>
</evidence>
<sequence length="291" mass="33833">MLLELSNRIADIFPPLRDKPDTVSKVVEVLEGNMWTGLDFPHQLHHNLRVYRDSQCISALRKVDPWERDFLEKGALVHDLGRNFVEMGLIEENEHQNASFVLAKTIAMVEWGFTDWVASYFAEGVALHTEDVLPRGTHRWIRILRDSDRTSRLGMGGAFELAWYLGYRDDYIDRSPAEQLINDGLIFDLDISTSFEQVGLYDQKPRQYFDKKVLPWLKENQKMDDLIEGIAIFISRVKGVPNIKNKKPRWIVEPVSKTAQFLSEPRILSTNRFLVENGYVPEGNNYLFLYR</sequence>
<dbReference type="AlphaFoldDB" id="A0A0G0P9F3"/>
<evidence type="ECO:0000313" key="1">
    <source>
        <dbReference type="EMBL" id="KKQ85956.1"/>
    </source>
</evidence>
<name>A0A0G0P9F3_9BACT</name>
<organism evidence="1 2">
    <name type="scientific">Candidatus Woesebacteria bacterium GW2011_GWB1_38_8</name>
    <dbReference type="NCBI Taxonomy" id="1618570"/>
    <lineage>
        <taxon>Bacteria</taxon>
        <taxon>Candidatus Woeseibacteriota</taxon>
    </lineage>
</organism>